<organism evidence="4 6">
    <name type="scientific">Shewanella psychromarinicola</name>
    <dbReference type="NCBI Taxonomy" id="2487742"/>
    <lineage>
        <taxon>Bacteria</taxon>
        <taxon>Pseudomonadati</taxon>
        <taxon>Pseudomonadota</taxon>
        <taxon>Gammaproteobacteria</taxon>
        <taxon>Alteromonadales</taxon>
        <taxon>Shewanellaceae</taxon>
        <taxon>Shewanella</taxon>
    </lineage>
</organism>
<dbReference type="EMBL" id="CP034073">
    <property type="protein sequence ID" value="AZG33845.1"/>
    <property type="molecule type" value="Genomic_DNA"/>
</dbReference>
<name>A0A3N4DBB1_9GAMM</name>
<keyword evidence="2" id="KW-0812">Transmembrane</keyword>
<reference evidence="6" key="2">
    <citation type="submission" date="2018-11" db="EMBL/GenBank/DDBJ databases">
        <title>Shewanella sp. R106.</title>
        <authorList>
            <person name="Hwang Y.J."/>
            <person name="Hwang C.Y."/>
        </authorList>
    </citation>
    <scope>NUCLEOTIDE SEQUENCE [LARGE SCALE GENOMIC DNA]</scope>
    <source>
        <strain evidence="6">R106</strain>
    </source>
</reference>
<feature type="transmembrane region" description="Helical" evidence="2">
    <location>
        <begin position="79"/>
        <end position="103"/>
    </location>
</feature>
<dbReference type="GO" id="GO:0008168">
    <property type="term" value="F:methyltransferase activity"/>
    <property type="evidence" value="ECO:0007669"/>
    <property type="project" value="UniProtKB-KW"/>
</dbReference>
<reference evidence="4" key="3">
    <citation type="submission" date="2018-11" db="EMBL/GenBank/DDBJ databases">
        <authorList>
            <person name="Hwang Y.J."/>
            <person name="Hwang C.Y."/>
        </authorList>
    </citation>
    <scope>NUCLEOTIDE SEQUENCE</scope>
    <source>
        <strain evidence="4">R106</strain>
    </source>
</reference>
<evidence type="ECO:0000313" key="4">
    <source>
        <dbReference type="EMBL" id="RPA22919.1"/>
    </source>
</evidence>
<dbReference type="InterPro" id="IPR007470">
    <property type="entry name" value="HemX"/>
</dbReference>
<dbReference type="PANTHER" id="PTHR38043">
    <property type="entry name" value="PROTEIN HEMX"/>
    <property type="match status" value="1"/>
</dbReference>
<dbReference type="RefSeq" id="WP_124014049.1">
    <property type="nucleotide sequence ID" value="NZ_CP034073.1"/>
</dbReference>
<feature type="compositionally biased region" description="Basic and acidic residues" evidence="1">
    <location>
        <begin position="1"/>
        <end position="17"/>
    </location>
</feature>
<dbReference type="PANTHER" id="PTHR38043:SF1">
    <property type="entry name" value="PROTEIN HEMX"/>
    <property type="match status" value="1"/>
</dbReference>
<keyword evidence="2" id="KW-1133">Transmembrane helix</keyword>
<dbReference type="Proteomes" id="UP000273778">
    <property type="component" value="Chromosome"/>
</dbReference>
<keyword evidence="4" id="KW-0489">Methyltransferase</keyword>
<evidence type="ECO:0000313" key="5">
    <source>
        <dbReference type="Proteomes" id="UP000273778"/>
    </source>
</evidence>
<dbReference type="GO" id="GO:0032259">
    <property type="term" value="P:methylation"/>
    <property type="evidence" value="ECO:0007669"/>
    <property type="project" value="UniProtKB-KW"/>
</dbReference>
<sequence length="423" mass="47701">MENNKKDPNSPAHKDENVMSPAPSPTDNPAQAKKGNATSQQSADKTNNNQSNPSAKSSVNSPVNSPVNKSRRKAKPSSWWIRLGVLFSLIVAIIAIAACYWLYLQLDQQGNDQAQLEQSLTEQVTQNKSLKDELQQTTMATNKRIGTLDQQQSNDTKAYAKLADLQQSTKQLQERVAIIAQRSPNHWMASEAEYLVRMAGRKLWLENDPQTAIGLLQSADERISAMKDPALTSLRKALADDITNVKALKTTDVTNTIFDLDILIDGLTQLTLNRVDENFAATKNTPPVTDSIDDWQQNLARTWHDLTDGFITIRKRTTDLEPLLSPDQQWYLVENIRNKLLQAQLALYRFDQVNYQQSISLADKWLQQYFDLRDPKTKATIKSLDKLAKVKIDKITLNKFQASPLLQQLVIYGEIMPTEEPAQ</sequence>
<dbReference type="KEGG" id="spsr:EGC80_02140"/>
<keyword evidence="2" id="KW-0472">Membrane</keyword>
<protein>
    <submittedName>
        <fullName evidence="4">Uroporphyrinogen-III methylase</fullName>
    </submittedName>
</protein>
<accession>A0A3N4DBB1</accession>
<evidence type="ECO:0000256" key="1">
    <source>
        <dbReference type="SAM" id="MobiDB-lite"/>
    </source>
</evidence>
<feature type="region of interest" description="Disordered" evidence="1">
    <location>
        <begin position="1"/>
        <end position="74"/>
    </location>
</feature>
<keyword evidence="5" id="KW-1185">Reference proteome</keyword>
<gene>
    <name evidence="4" type="ORF">EGC77_19990</name>
    <name evidence="3" type="ORF">EGC80_02140</name>
</gene>
<dbReference type="EMBL" id="RKKB01000023">
    <property type="protein sequence ID" value="RPA22919.1"/>
    <property type="molecule type" value="Genomic_DNA"/>
</dbReference>
<dbReference type="Proteomes" id="UP000278855">
    <property type="component" value="Unassembled WGS sequence"/>
</dbReference>
<evidence type="ECO:0000313" key="6">
    <source>
        <dbReference type="Proteomes" id="UP000278855"/>
    </source>
</evidence>
<evidence type="ECO:0000256" key="2">
    <source>
        <dbReference type="SAM" id="Phobius"/>
    </source>
</evidence>
<dbReference type="Pfam" id="PF04375">
    <property type="entry name" value="HemX"/>
    <property type="match status" value="1"/>
</dbReference>
<keyword evidence="4" id="KW-0808">Transferase</keyword>
<feature type="compositionally biased region" description="Polar residues" evidence="1">
    <location>
        <begin position="36"/>
        <end position="50"/>
    </location>
</feature>
<reference evidence="3 5" key="1">
    <citation type="submission" date="2018-11" db="EMBL/GenBank/DDBJ databases">
        <title>Shewanella sp. M2.</title>
        <authorList>
            <person name="Hwang Y.J."/>
            <person name="Hwang C.Y."/>
        </authorList>
    </citation>
    <scope>NUCLEOTIDE SEQUENCE [LARGE SCALE GENOMIC DNA]</scope>
    <source>
        <strain evidence="3 5">M2</strain>
    </source>
</reference>
<dbReference type="OrthoDB" id="5739852at2"/>
<dbReference type="AlphaFoldDB" id="A0A3N4DBB1"/>
<feature type="compositionally biased region" description="Low complexity" evidence="1">
    <location>
        <begin position="51"/>
        <end position="68"/>
    </location>
</feature>
<proteinExistence type="predicted"/>
<evidence type="ECO:0000313" key="3">
    <source>
        <dbReference type="EMBL" id="AZG33845.1"/>
    </source>
</evidence>